<accession>A0A183PVY8</accession>
<dbReference type="EMBL" id="UZAL01040635">
    <property type="protein sequence ID" value="VDP77324.1"/>
    <property type="molecule type" value="Genomic_DNA"/>
</dbReference>
<dbReference type="Proteomes" id="UP000269396">
    <property type="component" value="Unassembled WGS sequence"/>
</dbReference>
<proteinExistence type="predicted"/>
<protein>
    <submittedName>
        <fullName evidence="1">Uncharacterized protein</fullName>
    </submittedName>
</protein>
<reference evidence="1 2" key="1">
    <citation type="submission" date="2018-11" db="EMBL/GenBank/DDBJ databases">
        <authorList>
            <consortium name="Pathogen Informatics"/>
        </authorList>
    </citation>
    <scope>NUCLEOTIDE SEQUENCE [LARGE SCALE GENOMIC DNA]</scope>
    <source>
        <strain>Denwood</strain>
        <strain evidence="2">Zambia</strain>
    </source>
</reference>
<name>A0A183PVY8_9TREM</name>
<organism evidence="1 2">
    <name type="scientific">Schistosoma mattheei</name>
    <dbReference type="NCBI Taxonomy" id="31246"/>
    <lineage>
        <taxon>Eukaryota</taxon>
        <taxon>Metazoa</taxon>
        <taxon>Spiralia</taxon>
        <taxon>Lophotrochozoa</taxon>
        <taxon>Platyhelminthes</taxon>
        <taxon>Trematoda</taxon>
        <taxon>Digenea</taxon>
        <taxon>Strigeidida</taxon>
        <taxon>Schistosomatoidea</taxon>
        <taxon>Schistosomatidae</taxon>
        <taxon>Schistosoma</taxon>
    </lineage>
</organism>
<keyword evidence="2" id="KW-1185">Reference proteome</keyword>
<evidence type="ECO:0000313" key="1">
    <source>
        <dbReference type="EMBL" id="VDP77324.1"/>
    </source>
</evidence>
<gene>
    <name evidence="1" type="ORF">SMTD_LOCUS18524</name>
</gene>
<evidence type="ECO:0000313" key="2">
    <source>
        <dbReference type="Proteomes" id="UP000269396"/>
    </source>
</evidence>
<sequence>MLLYHVLNDKHQLFLYFDNRLTNYHIDKEFPLHQHHFPLEIYELNYAYVY</sequence>
<dbReference type="AlphaFoldDB" id="A0A183PVY8"/>